<evidence type="ECO:0000259" key="7">
    <source>
        <dbReference type="Pfam" id="PF10502"/>
    </source>
</evidence>
<sequence length="141" mass="15775">MLPTFNMWGDIVLMETISWRWRRKIDLGDVVVAISPADPSKTVLKRVLGLPGDTIIQDPTKPQPERQYITVPPGHVWLQGDNFTNSTDSRQYGPVSMGLIRGKAFCKVWPRVQWIRNGFDTQGTEVKDGDVALGVESQVPG</sequence>
<comment type="similarity">
    <text evidence="6">Belongs to the peptidase S26 family. IMP1 subfamily.</text>
</comment>
<comment type="subcellular location">
    <subcellularLocation>
        <location evidence="1">Mitochondrion inner membrane</location>
    </subcellularLocation>
</comment>
<comment type="caution">
    <text evidence="8">The sequence shown here is derived from an EMBL/GenBank/DDBJ whole genome shotgun (WGS) entry which is preliminary data.</text>
</comment>
<evidence type="ECO:0000256" key="2">
    <source>
        <dbReference type="ARBA" id="ARBA00022792"/>
    </source>
</evidence>
<dbReference type="CDD" id="cd06530">
    <property type="entry name" value="S26_SPase_I"/>
    <property type="match status" value="1"/>
</dbReference>
<dbReference type="InterPro" id="IPR036286">
    <property type="entry name" value="LexA/Signal_pep-like_sf"/>
</dbReference>
<dbReference type="GO" id="GO:0006465">
    <property type="term" value="P:signal peptide processing"/>
    <property type="evidence" value="ECO:0007669"/>
    <property type="project" value="InterPro"/>
</dbReference>
<gene>
    <name evidence="8" type="ORF">HK097_001455</name>
</gene>
<dbReference type="InterPro" id="IPR000223">
    <property type="entry name" value="Pept_S26A_signal_pept_1"/>
</dbReference>
<protein>
    <recommendedName>
        <fullName evidence="7">Peptidase S26 domain-containing protein</fullName>
    </recommendedName>
</protein>
<accession>A0AAD5S6P8</accession>
<dbReference type="PANTHER" id="PTHR12383">
    <property type="entry name" value="PROTEASE FAMILY S26 MITOCHONDRIAL INNER MEMBRANE PROTEASE-RELATED"/>
    <property type="match status" value="1"/>
</dbReference>
<dbReference type="Gene3D" id="2.10.109.10">
    <property type="entry name" value="Umud Fragment, subunit A"/>
    <property type="match status" value="1"/>
</dbReference>
<dbReference type="PRINTS" id="PR00727">
    <property type="entry name" value="LEADERPTASE"/>
</dbReference>
<dbReference type="AlphaFoldDB" id="A0AAD5S6P8"/>
<dbReference type="GO" id="GO:0004252">
    <property type="term" value="F:serine-type endopeptidase activity"/>
    <property type="evidence" value="ECO:0007669"/>
    <property type="project" value="InterPro"/>
</dbReference>
<evidence type="ECO:0000256" key="3">
    <source>
        <dbReference type="ARBA" id="ARBA00022801"/>
    </source>
</evidence>
<evidence type="ECO:0000256" key="4">
    <source>
        <dbReference type="ARBA" id="ARBA00023128"/>
    </source>
</evidence>
<dbReference type="InterPro" id="IPR019533">
    <property type="entry name" value="Peptidase_S26"/>
</dbReference>
<dbReference type="InterPro" id="IPR052064">
    <property type="entry name" value="Mito_IMP1_subunit"/>
</dbReference>
<keyword evidence="9" id="KW-1185">Reference proteome</keyword>
<evidence type="ECO:0000256" key="5">
    <source>
        <dbReference type="ARBA" id="ARBA00023136"/>
    </source>
</evidence>
<keyword evidence="5" id="KW-0472">Membrane</keyword>
<dbReference type="EMBL" id="JADGJD010001290">
    <property type="protein sequence ID" value="KAJ3044451.1"/>
    <property type="molecule type" value="Genomic_DNA"/>
</dbReference>
<dbReference type="Proteomes" id="UP001212841">
    <property type="component" value="Unassembled WGS sequence"/>
</dbReference>
<keyword evidence="3" id="KW-0378">Hydrolase</keyword>
<keyword evidence="4" id="KW-0496">Mitochondrion</keyword>
<feature type="domain" description="Peptidase S26" evidence="7">
    <location>
        <begin position="64"/>
        <end position="109"/>
    </location>
</feature>
<evidence type="ECO:0000256" key="6">
    <source>
        <dbReference type="ARBA" id="ARBA00038445"/>
    </source>
</evidence>
<keyword evidence="2" id="KW-0999">Mitochondrion inner membrane</keyword>
<name>A0AAD5S6P8_9FUNG</name>
<dbReference type="GO" id="GO:0006627">
    <property type="term" value="P:protein processing involved in protein targeting to mitochondrion"/>
    <property type="evidence" value="ECO:0007669"/>
    <property type="project" value="TreeGrafter"/>
</dbReference>
<dbReference type="PANTHER" id="PTHR12383:SF16">
    <property type="entry name" value="MITOCHONDRIAL INNER MEMBRANE PROTEASE SUBUNIT 1"/>
    <property type="match status" value="1"/>
</dbReference>
<dbReference type="GO" id="GO:0042720">
    <property type="term" value="C:mitochondrial inner membrane peptidase complex"/>
    <property type="evidence" value="ECO:0007669"/>
    <property type="project" value="TreeGrafter"/>
</dbReference>
<evidence type="ECO:0000313" key="9">
    <source>
        <dbReference type="Proteomes" id="UP001212841"/>
    </source>
</evidence>
<dbReference type="Pfam" id="PF10502">
    <property type="entry name" value="Peptidase_S26"/>
    <property type="match status" value="2"/>
</dbReference>
<dbReference type="SUPFAM" id="SSF51306">
    <property type="entry name" value="LexA/Signal peptidase"/>
    <property type="match status" value="1"/>
</dbReference>
<organism evidence="8 9">
    <name type="scientific">Rhizophlyctis rosea</name>
    <dbReference type="NCBI Taxonomy" id="64517"/>
    <lineage>
        <taxon>Eukaryota</taxon>
        <taxon>Fungi</taxon>
        <taxon>Fungi incertae sedis</taxon>
        <taxon>Chytridiomycota</taxon>
        <taxon>Chytridiomycota incertae sedis</taxon>
        <taxon>Chytridiomycetes</taxon>
        <taxon>Rhizophlyctidales</taxon>
        <taxon>Rhizophlyctidaceae</taxon>
        <taxon>Rhizophlyctis</taxon>
    </lineage>
</organism>
<proteinExistence type="inferred from homology"/>
<reference evidence="8" key="1">
    <citation type="submission" date="2020-05" db="EMBL/GenBank/DDBJ databases">
        <title>Phylogenomic resolution of chytrid fungi.</title>
        <authorList>
            <person name="Stajich J.E."/>
            <person name="Amses K."/>
            <person name="Simmons R."/>
            <person name="Seto K."/>
            <person name="Myers J."/>
            <person name="Bonds A."/>
            <person name="Quandt C.A."/>
            <person name="Barry K."/>
            <person name="Liu P."/>
            <person name="Grigoriev I."/>
            <person name="Longcore J.E."/>
            <person name="James T.Y."/>
        </authorList>
    </citation>
    <scope>NUCLEOTIDE SEQUENCE</scope>
    <source>
        <strain evidence="8">JEL0318</strain>
    </source>
</reference>
<evidence type="ECO:0000313" key="8">
    <source>
        <dbReference type="EMBL" id="KAJ3044451.1"/>
    </source>
</evidence>
<feature type="domain" description="Peptidase S26" evidence="7">
    <location>
        <begin position="8"/>
        <end position="55"/>
    </location>
</feature>
<evidence type="ECO:0000256" key="1">
    <source>
        <dbReference type="ARBA" id="ARBA00004273"/>
    </source>
</evidence>